<proteinExistence type="predicted"/>
<dbReference type="EMBL" id="OZ034815">
    <property type="protein sequence ID" value="CAL1368463.1"/>
    <property type="molecule type" value="Genomic_DNA"/>
</dbReference>
<evidence type="ECO:0000313" key="2">
    <source>
        <dbReference type="Proteomes" id="UP001497516"/>
    </source>
</evidence>
<dbReference type="AlphaFoldDB" id="A0AAV2D704"/>
<gene>
    <name evidence="1" type="ORF">LTRI10_LOCUS11585</name>
</gene>
<evidence type="ECO:0000313" key="1">
    <source>
        <dbReference type="EMBL" id="CAL1368463.1"/>
    </source>
</evidence>
<name>A0AAV2D704_9ROSI</name>
<protein>
    <submittedName>
        <fullName evidence="1">Uncharacterized protein</fullName>
    </submittedName>
</protein>
<keyword evidence="2" id="KW-1185">Reference proteome</keyword>
<organism evidence="1 2">
    <name type="scientific">Linum trigynum</name>
    <dbReference type="NCBI Taxonomy" id="586398"/>
    <lineage>
        <taxon>Eukaryota</taxon>
        <taxon>Viridiplantae</taxon>
        <taxon>Streptophyta</taxon>
        <taxon>Embryophyta</taxon>
        <taxon>Tracheophyta</taxon>
        <taxon>Spermatophyta</taxon>
        <taxon>Magnoliopsida</taxon>
        <taxon>eudicotyledons</taxon>
        <taxon>Gunneridae</taxon>
        <taxon>Pentapetalae</taxon>
        <taxon>rosids</taxon>
        <taxon>fabids</taxon>
        <taxon>Malpighiales</taxon>
        <taxon>Linaceae</taxon>
        <taxon>Linum</taxon>
    </lineage>
</organism>
<dbReference type="Proteomes" id="UP001497516">
    <property type="component" value="Chromosome 2"/>
</dbReference>
<accession>A0AAV2D704</accession>
<sequence>MKSVRERSRPGQGPRELAGGRLLLLLTAADDKNRRGDRDQTFDWLASGGLLQSATSPEIKHGESHLPELETLPAYPIFVD</sequence>
<reference evidence="1 2" key="1">
    <citation type="submission" date="2024-04" db="EMBL/GenBank/DDBJ databases">
        <authorList>
            <person name="Fracassetti M."/>
        </authorList>
    </citation>
    <scope>NUCLEOTIDE SEQUENCE [LARGE SCALE GENOMIC DNA]</scope>
</reference>